<dbReference type="Pfam" id="PF02547">
    <property type="entry name" value="Queuosine_synth"/>
    <property type="match status" value="1"/>
</dbReference>
<keyword evidence="4" id="KW-0671">Queuosine biosynthesis</keyword>
<feature type="non-terminal residue" evidence="5">
    <location>
        <position position="132"/>
    </location>
</feature>
<sequence length="132" mass="15274">MNTKDFYYDLPEELIAQDPLLNRSSSRLMLLNKETGEIEHKHFYDILDYLHPGDCLVLNETKVIPARLYGVKEDTGAQVEVLLLHRKDKEHWECLVKPGKKLKPGARISFGDGRLKAEIVDILEEGNRLIRF</sequence>
<dbReference type="PANTHER" id="PTHR30307">
    <property type="entry name" value="S-ADENOSYLMETHIONINE:TRNA RIBOSYLTRANSFERASE-ISOMERASE"/>
    <property type="match status" value="1"/>
</dbReference>
<organism evidence="5 6">
    <name type="scientific">Oribacterium sinus F0268</name>
    <dbReference type="NCBI Taxonomy" id="585501"/>
    <lineage>
        <taxon>Bacteria</taxon>
        <taxon>Bacillati</taxon>
        <taxon>Bacillota</taxon>
        <taxon>Clostridia</taxon>
        <taxon>Lachnospirales</taxon>
        <taxon>Lachnospiraceae</taxon>
        <taxon>Oribacterium</taxon>
    </lineage>
</organism>
<dbReference type="InterPro" id="IPR003699">
    <property type="entry name" value="QueA"/>
</dbReference>
<dbReference type="STRING" id="585501.HMPREF6123_2545"/>
<protein>
    <submittedName>
        <fullName evidence="5">Queuosine biosynthesis protein</fullName>
    </submittedName>
</protein>
<evidence type="ECO:0000313" key="6">
    <source>
        <dbReference type="Proteomes" id="UP000004121"/>
    </source>
</evidence>
<comment type="caution">
    <text evidence="5">The sequence shown here is derived from an EMBL/GenBank/DDBJ whole genome shotgun (WGS) entry which is preliminary data.</text>
</comment>
<reference evidence="5 6" key="1">
    <citation type="submission" date="2009-04" db="EMBL/GenBank/DDBJ databases">
        <authorList>
            <person name="Qin X."/>
            <person name="Bachman B."/>
            <person name="Battles P."/>
            <person name="Bell A."/>
            <person name="Bess C."/>
            <person name="Bickham C."/>
            <person name="Chaboub L."/>
            <person name="Chen D."/>
            <person name="Coyle M."/>
            <person name="Deiros D.R."/>
            <person name="Dinh H."/>
            <person name="Forbes L."/>
            <person name="Fowler G."/>
            <person name="Francisco L."/>
            <person name="Fu Q."/>
            <person name="Gubbala S."/>
            <person name="Hale W."/>
            <person name="Han Y."/>
            <person name="Hemphill L."/>
            <person name="Highlander S.K."/>
            <person name="Hirani K."/>
            <person name="Hogues M."/>
            <person name="Jackson L."/>
            <person name="Jakkamsetti A."/>
            <person name="Javaid M."/>
            <person name="Jiang H."/>
            <person name="Korchina V."/>
            <person name="Kovar C."/>
            <person name="Lara F."/>
            <person name="Lee S."/>
            <person name="Mata R."/>
            <person name="Mathew T."/>
            <person name="Moen C."/>
            <person name="Morales K."/>
            <person name="Munidasa M."/>
            <person name="Nazareth L."/>
            <person name="Ngo R."/>
            <person name="Nguyen L."/>
            <person name="Okwuonu G."/>
            <person name="Ongeri F."/>
            <person name="Patil S."/>
            <person name="Petrosino J."/>
            <person name="Pham C."/>
            <person name="Pham P."/>
            <person name="Pu L.-L."/>
            <person name="Puazo M."/>
            <person name="Raj R."/>
            <person name="Reid J."/>
            <person name="Rouhana J."/>
            <person name="Saada N."/>
            <person name="Shang Y."/>
            <person name="Simmons D."/>
            <person name="Thornton R."/>
            <person name="Warren J."/>
            <person name="Weissenberger G."/>
            <person name="Zhang J."/>
            <person name="Zhang L."/>
            <person name="Zhou C."/>
            <person name="Zhu D."/>
            <person name="Muzny D."/>
            <person name="Worley K."/>
            <person name="Gibbs R."/>
        </authorList>
    </citation>
    <scope>NUCLEOTIDE SEQUENCE [LARGE SCALE GENOMIC DNA]</scope>
    <source>
        <strain evidence="5 6">F0268</strain>
    </source>
</reference>
<dbReference type="GO" id="GO:0051075">
    <property type="term" value="F:S-adenosylmethionine:tRNA ribosyltransferase-isomerase activity"/>
    <property type="evidence" value="ECO:0007669"/>
    <property type="project" value="TreeGrafter"/>
</dbReference>
<dbReference type="EMBL" id="ACKX01000239">
    <property type="protein sequence ID" value="EEJ50171.1"/>
    <property type="molecule type" value="Genomic_DNA"/>
</dbReference>
<dbReference type="InterPro" id="IPR036100">
    <property type="entry name" value="QueA_sf"/>
</dbReference>
<dbReference type="Gene3D" id="2.40.10.240">
    <property type="entry name" value="QueA-like"/>
    <property type="match status" value="1"/>
</dbReference>
<keyword evidence="6" id="KW-1185">Reference proteome</keyword>
<evidence type="ECO:0000313" key="5">
    <source>
        <dbReference type="EMBL" id="EEJ50171.1"/>
    </source>
</evidence>
<dbReference type="PANTHER" id="PTHR30307:SF0">
    <property type="entry name" value="S-ADENOSYLMETHIONINE:TRNA RIBOSYLTRANSFERASE-ISOMERASE"/>
    <property type="match status" value="1"/>
</dbReference>
<evidence type="ECO:0000256" key="4">
    <source>
        <dbReference type="ARBA" id="ARBA00022785"/>
    </source>
</evidence>
<name>C2L1C6_9FIRM</name>
<dbReference type="AlphaFoldDB" id="C2L1C6"/>
<proteinExistence type="predicted"/>
<dbReference type="FunFam" id="2.40.10.240:FF:000002">
    <property type="entry name" value="S-adenosylmethionine:tRNA ribosyltransferase-isomerase"/>
    <property type="match status" value="1"/>
</dbReference>
<evidence type="ECO:0000256" key="1">
    <source>
        <dbReference type="ARBA" id="ARBA00022490"/>
    </source>
</evidence>
<dbReference type="InterPro" id="IPR042119">
    <property type="entry name" value="QueA_dom2"/>
</dbReference>
<dbReference type="SUPFAM" id="SSF111337">
    <property type="entry name" value="QueA-like"/>
    <property type="match status" value="1"/>
</dbReference>
<evidence type="ECO:0000256" key="3">
    <source>
        <dbReference type="ARBA" id="ARBA00022691"/>
    </source>
</evidence>
<dbReference type="Proteomes" id="UP000004121">
    <property type="component" value="Unassembled WGS sequence"/>
</dbReference>
<keyword evidence="3" id="KW-0949">S-adenosyl-L-methionine</keyword>
<gene>
    <name evidence="5" type="ORF">HMPREF6123_2545</name>
</gene>
<dbReference type="HOGENOM" id="CLU_039110_0_2_9"/>
<dbReference type="GO" id="GO:0008616">
    <property type="term" value="P:tRNA queuosine(34) biosynthetic process"/>
    <property type="evidence" value="ECO:0007669"/>
    <property type="project" value="UniProtKB-KW"/>
</dbReference>
<dbReference type="eggNOG" id="COG0809">
    <property type="taxonomic scope" value="Bacteria"/>
</dbReference>
<evidence type="ECO:0000256" key="2">
    <source>
        <dbReference type="ARBA" id="ARBA00022679"/>
    </source>
</evidence>
<dbReference type="InParanoid" id="C2L1C6"/>
<accession>C2L1C6</accession>
<keyword evidence="1" id="KW-0963">Cytoplasm</keyword>
<keyword evidence="2" id="KW-0808">Transferase</keyword>
<dbReference type="RefSeq" id="WP_007157959.1">
    <property type="nucleotide sequence ID" value="NZ_GG668536.1"/>
</dbReference>